<keyword evidence="4" id="KW-0862">Zinc</keyword>
<name>A0A1L4CXS3_9BACT</name>
<dbReference type="Gene3D" id="3.40.390.10">
    <property type="entry name" value="Collagenase (Catalytic Domain)"/>
    <property type="match status" value="1"/>
</dbReference>
<evidence type="ECO:0000256" key="2">
    <source>
        <dbReference type="ARBA" id="ARBA00022723"/>
    </source>
</evidence>
<protein>
    <recommendedName>
        <fullName evidence="5">Peptidase M10 metallopeptidase domain-containing protein</fullName>
    </recommendedName>
</protein>
<evidence type="ECO:0000259" key="5">
    <source>
        <dbReference type="Pfam" id="PF00413"/>
    </source>
</evidence>
<keyword evidence="7" id="KW-1185">Reference proteome</keyword>
<dbReference type="InterPro" id="IPR001818">
    <property type="entry name" value="Pept_M10_metallopeptidase"/>
</dbReference>
<dbReference type="KEGG" id="saqi:AXG55_01885"/>
<reference evidence="6 7" key="1">
    <citation type="submission" date="2016-10" db="EMBL/GenBank/DDBJ databases">
        <title>Silvanigrella aquatica sp. nov., isolated from a freshwater lake located in the Black Forest, Germany, description of Silvanigrellaceae fam. nov., Silvanigrellales ord. nov., reclassification of the order Bdellovibrionales in the class Oligoflexia, reclassification of the families Bacteriovoracaceae and Halobacteriovoraceae in the new order Bacteriovoracales ord. nov., and reclassification of the family Pseudobacteriovoracaceae in the order Oligoflexiales.</title>
        <authorList>
            <person name="Hahn M.W."/>
            <person name="Schmidt J."/>
            <person name="Koll U."/>
            <person name="Rohde M."/>
            <person name="Verbag S."/>
            <person name="Pitt A."/>
            <person name="Nakai R."/>
            <person name="Naganuma T."/>
            <person name="Lang E."/>
        </authorList>
    </citation>
    <scope>NUCLEOTIDE SEQUENCE [LARGE SCALE GENOMIC DNA]</scope>
    <source>
        <strain evidence="6 7">MWH-Nonnen-W8red</strain>
    </source>
</reference>
<dbReference type="Proteomes" id="UP000184731">
    <property type="component" value="Chromosome"/>
</dbReference>
<dbReference type="GO" id="GO:0004222">
    <property type="term" value="F:metalloendopeptidase activity"/>
    <property type="evidence" value="ECO:0007669"/>
    <property type="project" value="InterPro"/>
</dbReference>
<sequence>MRIVTKSTFLFILIVFLFLLISCGLQNRIVQQDDNIGNINDVIMYSSGWGSYGYPITIDISTQITNENAKLLGYIQNAVNTWNNAIGRNILVLRTNIDAYTGNSFPNLYAPFQVAYKALYYDQMSGGRGGWVNNTGKDTNVIATTIFQAQNNTIFGANIRFNRDSYIFGDTTADSNTNTQYIADLESIALHELGHILGLGHAINESESVMYPYIGVGPSSFSSPTTARCLSANDIQRIRAIYPGGASANLSCMVN</sequence>
<evidence type="ECO:0000256" key="4">
    <source>
        <dbReference type="ARBA" id="ARBA00022833"/>
    </source>
</evidence>
<organism evidence="6 7">
    <name type="scientific">Silvanigrella aquatica</name>
    <dbReference type="NCBI Taxonomy" id="1915309"/>
    <lineage>
        <taxon>Bacteria</taxon>
        <taxon>Pseudomonadati</taxon>
        <taxon>Bdellovibrionota</taxon>
        <taxon>Oligoflexia</taxon>
        <taxon>Silvanigrellales</taxon>
        <taxon>Silvanigrellaceae</taxon>
        <taxon>Silvanigrella</taxon>
    </lineage>
</organism>
<keyword evidence="3" id="KW-0378">Hydrolase</keyword>
<proteinExistence type="predicted"/>
<feature type="domain" description="Peptidase M10 metallopeptidase" evidence="5">
    <location>
        <begin position="155"/>
        <end position="242"/>
    </location>
</feature>
<dbReference type="OrthoDB" id="5294549at2"/>
<dbReference type="AlphaFoldDB" id="A0A1L4CXS3"/>
<keyword evidence="2" id="KW-0479">Metal-binding</keyword>
<dbReference type="GO" id="GO:0008270">
    <property type="term" value="F:zinc ion binding"/>
    <property type="evidence" value="ECO:0007669"/>
    <property type="project" value="InterPro"/>
</dbReference>
<dbReference type="GO" id="GO:0006508">
    <property type="term" value="P:proteolysis"/>
    <property type="evidence" value="ECO:0007669"/>
    <property type="project" value="UniProtKB-KW"/>
</dbReference>
<dbReference type="GO" id="GO:0031012">
    <property type="term" value="C:extracellular matrix"/>
    <property type="evidence" value="ECO:0007669"/>
    <property type="project" value="InterPro"/>
</dbReference>
<keyword evidence="1" id="KW-0645">Protease</keyword>
<dbReference type="STRING" id="1915309.AXG55_01885"/>
<dbReference type="PANTHER" id="PTHR10201">
    <property type="entry name" value="MATRIX METALLOPROTEINASE"/>
    <property type="match status" value="1"/>
</dbReference>
<dbReference type="PROSITE" id="PS51257">
    <property type="entry name" value="PROKAR_LIPOPROTEIN"/>
    <property type="match status" value="1"/>
</dbReference>
<evidence type="ECO:0000256" key="1">
    <source>
        <dbReference type="ARBA" id="ARBA00022670"/>
    </source>
</evidence>
<evidence type="ECO:0000313" key="7">
    <source>
        <dbReference type="Proteomes" id="UP000184731"/>
    </source>
</evidence>
<dbReference type="SUPFAM" id="SSF55486">
    <property type="entry name" value="Metalloproteases ('zincins'), catalytic domain"/>
    <property type="match status" value="1"/>
</dbReference>
<dbReference type="Pfam" id="PF00413">
    <property type="entry name" value="Peptidase_M10"/>
    <property type="match status" value="1"/>
</dbReference>
<evidence type="ECO:0000256" key="3">
    <source>
        <dbReference type="ARBA" id="ARBA00022801"/>
    </source>
</evidence>
<evidence type="ECO:0000313" key="6">
    <source>
        <dbReference type="EMBL" id="APJ02740.1"/>
    </source>
</evidence>
<gene>
    <name evidence="6" type="ORF">AXG55_01885</name>
</gene>
<dbReference type="EMBL" id="CP017834">
    <property type="protein sequence ID" value="APJ02740.1"/>
    <property type="molecule type" value="Genomic_DNA"/>
</dbReference>
<dbReference type="RefSeq" id="WP_148696450.1">
    <property type="nucleotide sequence ID" value="NZ_CP017834.1"/>
</dbReference>
<accession>A0A1L4CXS3</accession>
<dbReference type="InterPro" id="IPR024079">
    <property type="entry name" value="MetalloPept_cat_dom_sf"/>
</dbReference>